<dbReference type="EMBL" id="NNAY01000445">
    <property type="protein sequence ID" value="OXU28334.1"/>
    <property type="molecule type" value="Genomic_DNA"/>
</dbReference>
<gene>
    <name evidence="1" type="ORF">TSAR_012865</name>
</gene>
<protein>
    <submittedName>
        <fullName evidence="1">Uncharacterized protein</fullName>
    </submittedName>
</protein>
<organism evidence="1 2">
    <name type="scientific">Trichomalopsis sarcophagae</name>
    <dbReference type="NCBI Taxonomy" id="543379"/>
    <lineage>
        <taxon>Eukaryota</taxon>
        <taxon>Metazoa</taxon>
        <taxon>Ecdysozoa</taxon>
        <taxon>Arthropoda</taxon>
        <taxon>Hexapoda</taxon>
        <taxon>Insecta</taxon>
        <taxon>Pterygota</taxon>
        <taxon>Neoptera</taxon>
        <taxon>Endopterygota</taxon>
        <taxon>Hymenoptera</taxon>
        <taxon>Apocrita</taxon>
        <taxon>Proctotrupomorpha</taxon>
        <taxon>Chalcidoidea</taxon>
        <taxon>Pteromalidae</taxon>
        <taxon>Pteromalinae</taxon>
        <taxon>Trichomalopsis</taxon>
    </lineage>
</organism>
<sequence length="43" mass="5118">MITRSIFMFFKFIDHITVLEAYYVGKKCKTPSTYTFLSEAIIY</sequence>
<dbReference type="Proteomes" id="UP000215335">
    <property type="component" value="Unassembled WGS sequence"/>
</dbReference>
<accession>A0A232FBX9</accession>
<keyword evidence="2" id="KW-1185">Reference proteome</keyword>
<proteinExistence type="predicted"/>
<evidence type="ECO:0000313" key="1">
    <source>
        <dbReference type="EMBL" id="OXU28334.1"/>
    </source>
</evidence>
<name>A0A232FBX9_9HYME</name>
<comment type="caution">
    <text evidence="1">The sequence shown here is derived from an EMBL/GenBank/DDBJ whole genome shotgun (WGS) entry which is preliminary data.</text>
</comment>
<dbReference type="AlphaFoldDB" id="A0A232FBX9"/>
<evidence type="ECO:0000313" key="2">
    <source>
        <dbReference type="Proteomes" id="UP000215335"/>
    </source>
</evidence>
<reference evidence="1 2" key="1">
    <citation type="journal article" date="2017" name="Curr. Biol.">
        <title>The Evolution of Venom by Co-option of Single-Copy Genes.</title>
        <authorList>
            <person name="Martinson E.O."/>
            <person name="Mrinalini"/>
            <person name="Kelkar Y.D."/>
            <person name="Chang C.H."/>
            <person name="Werren J.H."/>
        </authorList>
    </citation>
    <scope>NUCLEOTIDE SEQUENCE [LARGE SCALE GENOMIC DNA]</scope>
    <source>
        <strain evidence="1 2">Alberta</strain>
        <tissue evidence="1">Whole body</tissue>
    </source>
</reference>